<sequence>MLTEYGTKHAVHVITNHFGDLVAKVCECLLRKGPLTRQNIKRYTELSDEQVKNALLVLIQQNCVQAFTTQQPDGFADGPKANTQYVVLFDNILHRVRFAKFLTILSQEFDQQCVELVQGLLEHGRLTLKQMFDRAKSSEKEGNLVDLDSVRETLVKLVTAHYVERCPASEPLLMPISEEEGPARKKGSKSAKEQEQQSFTYVDVFCNYVLIRDQSARAIFFFCLSYNNRANYLMKISRAKIGEPETIEQQVVEAALPMEAMRFSVVTNVESDVGEKEKNSNNVTPGEKRKHDVFDLDECGVADEQSVVYRANFEEFIRRLRHKGCIDHVRAHLDDGAANVLSAMLQATSSVEKKVKTKNSVPLSLSSIYEEVIKSEAGRNMTLDHVRASLVQLGELSFVDASSDSYSIDFEKIIEIAQNEEVESVVSKRYGRDAYRIFRLLSKSGRLLETDKISDTTFVEKKDAPKILYKLWKDGYLLMEKLVVTGARQSQFLLWKVNRQILWKHVLDEMFHAALNLSLRVAYELDREKELLNLPADKRTGPLQDRYNRIRKVRILLESSQMKLDDAILLFHDF</sequence>
<evidence type="ECO:0000256" key="6">
    <source>
        <dbReference type="ARBA" id="ARBA00023242"/>
    </source>
</evidence>
<keyword evidence="12" id="KW-1185">Reference proteome</keyword>
<dbReference type="Proteomes" id="UP001428341">
    <property type="component" value="Unassembled WGS sequence"/>
</dbReference>
<dbReference type="AlphaFoldDB" id="A0AAP0LNT4"/>
<dbReference type="Pfam" id="PF08221">
    <property type="entry name" value="HTH_9"/>
    <property type="match status" value="1"/>
</dbReference>
<evidence type="ECO:0000256" key="1">
    <source>
        <dbReference type="ARBA" id="ARBA00004123"/>
    </source>
</evidence>
<gene>
    <name evidence="11" type="ORF">WN944_024918</name>
</gene>
<evidence type="ECO:0000259" key="9">
    <source>
        <dbReference type="Pfam" id="PF08221"/>
    </source>
</evidence>
<reference evidence="11 12" key="1">
    <citation type="submission" date="2024-05" db="EMBL/GenBank/DDBJ databases">
        <title>Haplotype-resolved chromosome-level genome assembly of Huyou (Citrus changshanensis).</title>
        <authorList>
            <person name="Miao C."/>
            <person name="Chen W."/>
            <person name="Wu Y."/>
            <person name="Wang L."/>
            <person name="Zhao S."/>
            <person name="Grierson D."/>
            <person name="Xu C."/>
            <person name="Chen K."/>
        </authorList>
    </citation>
    <scope>NUCLEOTIDE SEQUENCE [LARGE SCALE GENOMIC DNA]</scope>
    <source>
        <strain evidence="11">01-14</strain>
        <tissue evidence="11">Leaf</tissue>
    </source>
</reference>
<dbReference type="Pfam" id="PF05645">
    <property type="entry name" value="RNA_pol_Rpc82"/>
    <property type="match status" value="1"/>
</dbReference>
<feature type="domain" description="RNA polymerase III Rpc82 C -terminal" evidence="8">
    <location>
        <begin position="246"/>
        <end position="416"/>
    </location>
</feature>
<dbReference type="PANTHER" id="PTHR12949">
    <property type="entry name" value="RNA POLYMERASE III DNA DIRECTED -RELATED"/>
    <property type="match status" value="1"/>
</dbReference>
<dbReference type="Pfam" id="PF22536">
    <property type="entry name" value="WHD_POLR3C"/>
    <property type="match status" value="1"/>
</dbReference>
<evidence type="ECO:0000313" key="12">
    <source>
        <dbReference type="Proteomes" id="UP001428341"/>
    </source>
</evidence>
<dbReference type="FunFam" id="1.10.10.10:FF:000420">
    <property type="entry name" value="RNA polymerase III subunit, putative"/>
    <property type="match status" value="1"/>
</dbReference>
<dbReference type="InterPro" id="IPR008806">
    <property type="entry name" value="RNA_pol_III_Rpc82_C"/>
</dbReference>
<dbReference type="EMBL" id="JBCGBO010000024">
    <property type="protein sequence ID" value="KAK9181779.1"/>
    <property type="molecule type" value="Genomic_DNA"/>
</dbReference>
<protein>
    <recommendedName>
        <fullName evidence="3 7">DNA-directed RNA polymerase III subunit RPC3</fullName>
        <shortName evidence="7">RNA polymerase III subunit C3</shortName>
    </recommendedName>
</protein>
<comment type="caution">
    <text evidence="11">The sequence shown here is derived from an EMBL/GenBank/DDBJ whole genome shotgun (WGS) entry which is preliminary data.</text>
</comment>
<dbReference type="InterPro" id="IPR036388">
    <property type="entry name" value="WH-like_DNA-bd_sf"/>
</dbReference>
<accession>A0AAP0LNT4</accession>
<proteinExistence type="inferred from homology"/>
<evidence type="ECO:0000256" key="7">
    <source>
        <dbReference type="RuleBase" id="RU367076"/>
    </source>
</evidence>
<comment type="function">
    <text evidence="7">DNA-dependent RNA polymerase catalyzes the transcription of DNA into RNA using the four ribonucleoside triphosphates as substrates. Specific core component of RNA polymerase III which synthesizes small RNAs, such as 5S rRNA and tRNAs.</text>
</comment>
<dbReference type="PANTHER" id="PTHR12949:SF0">
    <property type="entry name" value="DNA-DIRECTED RNA POLYMERASE III SUBUNIT RPC3"/>
    <property type="match status" value="1"/>
</dbReference>
<organism evidence="11 12">
    <name type="scientific">Citrus x changshan-huyou</name>
    <dbReference type="NCBI Taxonomy" id="2935761"/>
    <lineage>
        <taxon>Eukaryota</taxon>
        <taxon>Viridiplantae</taxon>
        <taxon>Streptophyta</taxon>
        <taxon>Embryophyta</taxon>
        <taxon>Tracheophyta</taxon>
        <taxon>Spermatophyta</taxon>
        <taxon>Magnoliopsida</taxon>
        <taxon>eudicotyledons</taxon>
        <taxon>Gunneridae</taxon>
        <taxon>Pentapetalae</taxon>
        <taxon>rosids</taxon>
        <taxon>malvids</taxon>
        <taxon>Sapindales</taxon>
        <taxon>Rutaceae</taxon>
        <taxon>Aurantioideae</taxon>
        <taxon>Citrus</taxon>
    </lineage>
</organism>
<evidence type="ECO:0000256" key="5">
    <source>
        <dbReference type="ARBA" id="ARBA00023163"/>
    </source>
</evidence>
<evidence type="ECO:0000256" key="2">
    <source>
        <dbReference type="ARBA" id="ARBA00007206"/>
    </source>
</evidence>
<dbReference type="GO" id="GO:0006351">
    <property type="term" value="P:DNA-templated transcription"/>
    <property type="evidence" value="ECO:0007669"/>
    <property type="project" value="InterPro"/>
</dbReference>
<evidence type="ECO:0000313" key="11">
    <source>
        <dbReference type="EMBL" id="KAK9181779.1"/>
    </source>
</evidence>
<dbReference type="FunFam" id="1.10.10.10:FF:000218">
    <property type="entry name" value="DNA-directed RNA polymerase III subunit RPC3"/>
    <property type="match status" value="1"/>
</dbReference>
<dbReference type="InterPro" id="IPR013197">
    <property type="entry name" value="RNA_pol_III_RPC82-rel_HTH"/>
</dbReference>
<dbReference type="FunFam" id="1.10.10.10:FF:000515">
    <property type="entry name" value="DNA-directed RNA polymerase III subunit rpc3"/>
    <property type="match status" value="1"/>
</dbReference>
<keyword evidence="4 7" id="KW-0240">DNA-directed RNA polymerase</keyword>
<dbReference type="Gene3D" id="1.10.10.10">
    <property type="entry name" value="Winged helix-like DNA-binding domain superfamily/Winged helix DNA-binding domain"/>
    <property type="match status" value="4"/>
</dbReference>
<dbReference type="GO" id="GO:0003697">
    <property type="term" value="F:single-stranded DNA binding"/>
    <property type="evidence" value="ECO:0007669"/>
    <property type="project" value="UniProtKB-UniRule"/>
</dbReference>
<evidence type="ECO:0000256" key="4">
    <source>
        <dbReference type="ARBA" id="ARBA00022478"/>
    </source>
</evidence>
<keyword evidence="5 7" id="KW-0804">Transcription</keyword>
<name>A0AAP0LNT4_9ROSI</name>
<evidence type="ECO:0000256" key="3">
    <source>
        <dbReference type="ARBA" id="ARBA00016689"/>
    </source>
</evidence>
<dbReference type="InterPro" id="IPR039748">
    <property type="entry name" value="RPC3"/>
</dbReference>
<evidence type="ECO:0000259" key="8">
    <source>
        <dbReference type="Pfam" id="PF05645"/>
    </source>
</evidence>
<dbReference type="InterPro" id="IPR055207">
    <property type="entry name" value="POLR3C_WHD"/>
</dbReference>
<keyword evidence="6 7" id="KW-0539">Nucleus</keyword>
<feature type="domain" description="RNA polymerase III subunit RPC82-related helix-turn-helix" evidence="9">
    <location>
        <begin position="10"/>
        <end position="68"/>
    </location>
</feature>
<feature type="domain" description="DNA-directed RNA polymerase III subunit RPC3 winged-helix" evidence="10">
    <location>
        <begin position="422"/>
        <end position="488"/>
    </location>
</feature>
<comment type="similarity">
    <text evidence="2 7">Belongs to the eukaryotic RPC3/POLR3C RNA polymerase subunit family.</text>
</comment>
<comment type="subunit">
    <text evidence="7">Component of the RNA polymerase III (Pol III) complex consisting of 17 subunits.</text>
</comment>
<dbReference type="GO" id="GO:0005666">
    <property type="term" value="C:RNA polymerase III complex"/>
    <property type="evidence" value="ECO:0007669"/>
    <property type="project" value="UniProtKB-UniRule"/>
</dbReference>
<comment type="subcellular location">
    <subcellularLocation>
        <location evidence="1 7">Nucleus</location>
    </subcellularLocation>
</comment>
<evidence type="ECO:0000259" key="10">
    <source>
        <dbReference type="Pfam" id="PF22536"/>
    </source>
</evidence>